<accession>A0AAF0YJ37</accession>
<dbReference type="AlphaFoldDB" id="A0AAF0YJ37"/>
<proteinExistence type="predicted"/>
<evidence type="ECO:0000313" key="2">
    <source>
        <dbReference type="Proteomes" id="UP000827549"/>
    </source>
</evidence>
<name>A0AAF0YJ37_9TREE</name>
<reference evidence="1" key="1">
    <citation type="submission" date="2023-10" db="EMBL/GenBank/DDBJ databases">
        <authorList>
            <person name="Noh H."/>
        </authorList>
    </citation>
    <scope>NUCLEOTIDE SEQUENCE</scope>
    <source>
        <strain evidence="1">DUCC4014</strain>
    </source>
</reference>
<dbReference type="GeneID" id="87812119"/>
<evidence type="ECO:0000313" key="1">
    <source>
        <dbReference type="EMBL" id="WOO85456.1"/>
    </source>
</evidence>
<organism evidence="1 2">
    <name type="scientific">Vanrija pseudolonga</name>
    <dbReference type="NCBI Taxonomy" id="143232"/>
    <lineage>
        <taxon>Eukaryota</taxon>
        <taxon>Fungi</taxon>
        <taxon>Dikarya</taxon>
        <taxon>Basidiomycota</taxon>
        <taxon>Agaricomycotina</taxon>
        <taxon>Tremellomycetes</taxon>
        <taxon>Trichosporonales</taxon>
        <taxon>Trichosporonaceae</taxon>
        <taxon>Vanrija</taxon>
    </lineage>
</organism>
<protein>
    <submittedName>
        <fullName evidence="1">Uncharacterized protein</fullName>
    </submittedName>
</protein>
<dbReference type="EMBL" id="CP086720">
    <property type="protein sequence ID" value="WOO85456.1"/>
    <property type="molecule type" value="Genomic_DNA"/>
</dbReference>
<sequence>MLDHQSYPHILDTVINHLDLKGLHVMRLTNRATNDKVCSILYRHIVVALRSSSNNRIRLLDPYDFKTLVFLDCNNLASASRRTPGTQELIGVSLEEGLRRLTTYTKIVDFRSDPRFHHGIVSVLGPIVPGVKITREVSIMRETVWGRPAMIPPFAYTNHRSHRPALFLNFKFGSHRAVTFYYDLALTRGLVKSSDKEFIVVVRPTIRKTCDCCNRPALTPASAAHGIFPVLLTHLERWGGPTLSKTTFIKAKTSTLPATEWDDFVDDIAGKWASRASNSNWPMTFSHVTPEDFQQSSGLSDFDLALFTTAPSSKVPRPVEWLS</sequence>
<dbReference type="Proteomes" id="UP000827549">
    <property type="component" value="Chromosome 7"/>
</dbReference>
<dbReference type="RefSeq" id="XP_062631482.1">
    <property type="nucleotide sequence ID" value="XM_062775498.1"/>
</dbReference>
<keyword evidence="2" id="KW-1185">Reference proteome</keyword>
<gene>
    <name evidence="1" type="ORF">LOC62_07G008955</name>
</gene>